<name>A0A2J6TQ00_9HELO</name>
<dbReference type="InParanoid" id="A0A2J6TQ00"/>
<dbReference type="PANTHER" id="PTHR38790">
    <property type="entry name" value="2EXR DOMAIN-CONTAINING PROTEIN-RELATED"/>
    <property type="match status" value="1"/>
</dbReference>
<keyword evidence="3" id="KW-1185">Reference proteome</keyword>
<reference evidence="2 3" key="1">
    <citation type="submission" date="2016-04" db="EMBL/GenBank/DDBJ databases">
        <title>A degradative enzymes factory behind the ericoid mycorrhizal symbiosis.</title>
        <authorList>
            <consortium name="DOE Joint Genome Institute"/>
            <person name="Martino E."/>
            <person name="Morin E."/>
            <person name="Grelet G."/>
            <person name="Kuo A."/>
            <person name="Kohler A."/>
            <person name="Daghino S."/>
            <person name="Barry K."/>
            <person name="Choi C."/>
            <person name="Cichocki N."/>
            <person name="Clum A."/>
            <person name="Copeland A."/>
            <person name="Hainaut M."/>
            <person name="Haridas S."/>
            <person name="Labutti K."/>
            <person name="Lindquist E."/>
            <person name="Lipzen A."/>
            <person name="Khouja H.-R."/>
            <person name="Murat C."/>
            <person name="Ohm R."/>
            <person name="Olson A."/>
            <person name="Spatafora J."/>
            <person name="Veneault-Fourrey C."/>
            <person name="Henrissat B."/>
            <person name="Grigoriev I."/>
            <person name="Martin F."/>
            <person name="Perotto S."/>
        </authorList>
    </citation>
    <scope>NUCLEOTIDE SEQUENCE [LARGE SCALE GENOMIC DNA]</scope>
    <source>
        <strain evidence="2 3">E</strain>
    </source>
</reference>
<feature type="region of interest" description="Disordered" evidence="1">
    <location>
        <begin position="1"/>
        <end position="22"/>
    </location>
</feature>
<dbReference type="GeneID" id="36587523"/>
<feature type="compositionally biased region" description="Basic and acidic residues" evidence="1">
    <location>
        <begin position="491"/>
        <end position="501"/>
    </location>
</feature>
<protein>
    <submittedName>
        <fullName evidence="2">Uncharacterized protein</fullName>
    </submittedName>
</protein>
<dbReference type="AlphaFoldDB" id="A0A2J6TQ00"/>
<sequence>MTNKKAKRSRASKATTTSSDFSAMGSVVSSTSAAAAAAIESFPPPTTNTVASVTNIDKPAQASIFIVHDNSESGLLKLPNEVKQRIWSLAVTVEAPIEPQQIREHSNKFIWSEDQINKKTHAIEVGAVPQLTAVQLAKVCRSIYDDVATTHLFYTVNEFHFGYSGYRNQPAALTYLVAITEPRRNAIRNIKVPWVYSSKVAGAQYFTLITACLGLQSLDLKLNRIWGVPLSGGPGLPGFKECLVAVQGLKKLTVSLEDHLSGAGWEREKEQTERLCKQLEPLLKERMAMSRSKTYNLTKFRQAQLVAKLDVHGEGRLSKDKKPGQVSSRTRQQVRNVDNMTADGTIPPRDSPKYDLNGDLAWVITAIEQSREAVLEGIQSVEFLVKGGPSYSGNTWERFCVQEGKGEKFWEDVTVLNSPNCRHRINDFYEKNLKAYGAQLVLDVWRLREFEPGSEGKTKVQTEKRLEATIKALAVAEKKEAEEAARVAREAAKAEKADKQALKVKKPKPSKGHR</sequence>
<accession>A0A2J6TQ00</accession>
<evidence type="ECO:0000256" key="1">
    <source>
        <dbReference type="SAM" id="MobiDB-lite"/>
    </source>
</evidence>
<dbReference type="EMBL" id="KZ613747">
    <property type="protein sequence ID" value="PMD65090.1"/>
    <property type="molecule type" value="Genomic_DNA"/>
</dbReference>
<feature type="compositionally biased region" description="Basic residues" evidence="1">
    <location>
        <begin position="502"/>
        <end position="514"/>
    </location>
</feature>
<proteinExistence type="predicted"/>
<feature type="compositionally biased region" description="Low complexity" evidence="1">
    <location>
        <begin position="12"/>
        <end position="22"/>
    </location>
</feature>
<dbReference type="RefSeq" id="XP_024741994.1">
    <property type="nucleotide sequence ID" value="XM_024879446.1"/>
</dbReference>
<feature type="region of interest" description="Disordered" evidence="1">
    <location>
        <begin position="491"/>
        <end position="514"/>
    </location>
</feature>
<feature type="compositionally biased region" description="Basic residues" evidence="1">
    <location>
        <begin position="1"/>
        <end position="11"/>
    </location>
</feature>
<dbReference type="OrthoDB" id="5413827at2759"/>
<gene>
    <name evidence="2" type="ORF">K444DRAFT_608767</name>
</gene>
<evidence type="ECO:0000313" key="3">
    <source>
        <dbReference type="Proteomes" id="UP000235371"/>
    </source>
</evidence>
<dbReference type="Proteomes" id="UP000235371">
    <property type="component" value="Unassembled WGS sequence"/>
</dbReference>
<evidence type="ECO:0000313" key="2">
    <source>
        <dbReference type="EMBL" id="PMD65090.1"/>
    </source>
</evidence>
<organism evidence="2 3">
    <name type="scientific">Hyaloscypha bicolor E</name>
    <dbReference type="NCBI Taxonomy" id="1095630"/>
    <lineage>
        <taxon>Eukaryota</taxon>
        <taxon>Fungi</taxon>
        <taxon>Dikarya</taxon>
        <taxon>Ascomycota</taxon>
        <taxon>Pezizomycotina</taxon>
        <taxon>Leotiomycetes</taxon>
        <taxon>Helotiales</taxon>
        <taxon>Hyaloscyphaceae</taxon>
        <taxon>Hyaloscypha</taxon>
        <taxon>Hyaloscypha bicolor</taxon>
    </lineage>
</organism>